<dbReference type="Proteomes" id="UP000007802">
    <property type="component" value="Unassembled WGS sequence"/>
</dbReference>
<feature type="region of interest" description="Disordered" evidence="1">
    <location>
        <begin position="1"/>
        <end position="21"/>
    </location>
</feature>
<dbReference type="EMBL" id="GG749413">
    <property type="protein sequence ID" value="EGE79298.1"/>
    <property type="molecule type" value="Genomic_DNA"/>
</dbReference>
<accession>F2T7T5</accession>
<sequence length="165" mass="17406">MNQNADENEKSDNVNNADNSLPLIPSAPPALPAAPTAPAARLVTAPAACLVTVPTACLVAVPAAGAALLTPSVACLVTAPAAAAATSASSLYLLSEILMTSPGLNVFCDEKNSKYCIDSALLSEKTLIRILKFTDIDKNKDMQMTENDKKEQKMMQKICKELSYH</sequence>
<name>F2T7T5_AJEDA</name>
<reference evidence="2" key="1">
    <citation type="submission" date="2010-03" db="EMBL/GenBank/DDBJ databases">
        <title>Annotation of Blastomyces dermatitidis strain ATCC 18188.</title>
        <authorList>
            <consortium name="The Broad Institute Genome Sequencing Platform"/>
            <consortium name="Broad Institute Genome Sequencing Center for Infectious Disease."/>
            <person name="Cuomo C."/>
            <person name="Klein B."/>
            <person name="Sullivan T."/>
            <person name="Heitman J."/>
            <person name="Young S."/>
            <person name="Zeng Q."/>
            <person name="Gargeya S."/>
            <person name="Alvarado L."/>
            <person name="Berlin A.M."/>
            <person name="Chapman S.B."/>
            <person name="Chen Z."/>
            <person name="Freedman E."/>
            <person name="Gellesch M."/>
            <person name="Goldberg J."/>
            <person name="Griggs A."/>
            <person name="Gujja S."/>
            <person name="Heilman E."/>
            <person name="Heiman D."/>
            <person name="Howarth C."/>
            <person name="Mehta T."/>
            <person name="Neiman D."/>
            <person name="Pearson M."/>
            <person name="Roberts A."/>
            <person name="Saif S."/>
            <person name="Shea T."/>
            <person name="Shenoy N."/>
            <person name="Sisk P."/>
            <person name="Stolte C."/>
            <person name="Sykes S."/>
            <person name="White J."/>
            <person name="Yandava C."/>
            <person name="Haas B."/>
            <person name="Nusbaum C."/>
            <person name="Birren B."/>
        </authorList>
    </citation>
    <scope>NUCLEOTIDE SEQUENCE [LARGE SCALE GENOMIC DNA]</scope>
    <source>
        <strain evidence="2">ATCC 18188</strain>
    </source>
</reference>
<dbReference type="HOGENOM" id="CLU_136869_0_0_1"/>
<gene>
    <name evidence="2" type="ORF">BDDG_02237</name>
</gene>
<evidence type="ECO:0000313" key="2">
    <source>
        <dbReference type="EMBL" id="EGE79298.1"/>
    </source>
</evidence>
<dbReference type="AlphaFoldDB" id="F2T7T5"/>
<organism evidence="2">
    <name type="scientific">Ajellomyces dermatitidis (strain ATCC 18188 / CBS 674.68)</name>
    <name type="common">Blastomyces dermatitidis</name>
    <dbReference type="NCBI Taxonomy" id="653446"/>
    <lineage>
        <taxon>Eukaryota</taxon>
        <taxon>Fungi</taxon>
        <taxon>Dikarya</taxon>
        <taxon>Ascomycota</taxon>
        <taxon>Pezizomycotina</taxon>
        <taxon>Eurotiomycetes</taxon>
        <taxon>Eurotiomycetidae</taxon>
        <taxon>Onygenales</taxon>
        <taxon>Ajellomycetaceae</taxon>
        <taxon>Blastomyces</taxon>
    </lineage>
</organism>
<proteinExistence type="predicted"/>
<evidence type="ECO:0000256" key="1">
    <source>
        <dbReference type="SAM" id="MobiDB-lite"/>
    </source>
</evidence>
<protein>
    <submittedName>
        <fullName evidence="2">Uncharacterized protein</fullName>
    </submittedName>
</protein>